<comment type="caution">
    <text evidence="2">The sequence shown here is derived from an EMBL/GenBank/DDBJ whole genome shotgun (WGS) entry which is preliminary data.</text>
</comment>
<evidence type="ECO:0000256" key="1">
    <source>
        <dbReference type="SAM" id="MobiDB-lite"/>
    </source>
</evidence>
<accession>A0AAD8PFF3</accession>
<dbReference type="AlphaFoldDB" id="A0AAD8PFF3"/>
<keyword evidence="3" id="KW-1185">Reference proteome</keyword>
<evidence type="ECO:0000313" key="3">
    <source>
        <dbReference type="Proteomes" id="UP001230268"/>
    </source>
</evidence>
<proteinExistence type="predicted"/>
<name>A0AAD8PFF3_BABGI</name>
<gene>
    <name evidence="2" type="ORF">BgAZ_102220</name>
</gene>
<protein>
    <submittedName>
        <fullName evidence="2">Uncharacterized protein</fullName>
    </submittedName>
</protein>
<feature type="region of interest" description="Disordered" evidence="1">
    <location>
        <begin position="140"/>
        <end position="170"/>
    </location>
</feature>
<dbReference type="Proteomes" id="UP001230268">
    <property type="component" value="Unassembled WGS sequence"/>
</dbReference>
<dbReference type="EMBL" id="JAVEPI010000001">
    <property type="protein sequence ID" value="KAK1444316.1"/>
    <property type="molecule type" value="Genomic_DNA"/>
</dbReference>
<evidence type="ECO:0000313" key="2">
    <source>
        <dbReference type="EMBL" id="KAK1444316.1"/>
    </source>
</evidence>
<reference evidence="2" key="1">
    <citation type="submission" date="2023-08" db="EMBL/GenBank/DDBJ databases">
        <title>Draft sequence of the Babesia gibsoni genome.</title>
        <authorList>
            <person name="Yamagishi J.Y."/>
            <person name="Xuan X.X."/>
        </authorList>
    </citation>
    <scope>NUCLEOTIDE SEQUENCE</scope>
    <source>
        <strain evidence="2">Azabu</strain>
    </source>
</reference>
<sequence length="170" mass="19188">MHSLVAINLYFHSNKREWRARYMDNGVKKAKHFSCKRYREDRSFFLASLFMRALSEYHEVPTDDFISYWALRTDTFGAFGNVSQDTPKVQAPVDSPAIASRHKERERSAAKGFGFKTGIAENKAYTGLANALTAYKLVKGDRNNSGTATPCMLRNDSSGDLLSETSREDS</sequence>
<feature type="compositionally biased region" description="Polar residues" evidence="1">
    <location>
        <begin position="155"/>
        <end position="164"/>
    </location>
</feature>
<organism evidence="2 3">
    <name type="scientific">Babesia gibsoni</name>
    <dbReference type="NCBI Taxonomy" id="33632"/>
    <lineage>
        <taxon>Eukaryota</taxon>
        <taxon>Sar</taxon>
        <taxon>Alveolata</taxon>
        <taxon>Apicomplexa</taxon>
        <taxon>Aconoidasida</taxon>
        <taxon>Piroplasmida</taxon>
        <taxon>Babesiidae</taxon>
        <taxon>Babesia</taxon>
    </lineage>
</organism>